<keyword evidence="1" id="KW-0175">Coiled coil</keyword>
<feature type="region of interest" description="Disordered" evidence="2">
    <location>
        <begin position="293"/>
        <end position="313"/>
    </location>
</feature>
<accession>A0ABR2YLR9</accession>
<evidence type="ECO:0008006" key="5">
    <source>
        <dbReference type="Google" id="ProtNLM"/>
    </source>
</evidence>
<name>A0ABR2YLR9_9CHLO</name>
<gene>
    <name evidence="3" type="ORF">WJX75_008229</name>
</gene>
<evidence type="ECO:0000313" key="4">
    <source>
        <dbReference type="Proteomes" id="UP001491310"/>
    </source>
</evidence>
<organism evidence="3 4">
    <name type="scientific">Coccomyxa subellipsoidea</name>
    <dbReference type="NCBI Taxonomy" id="248742"/>
    <lineage>
        <taxon>Eukaryota</taxon>
        <taxon>Viridiplantae</taxon>
        <taxon>Chlorophyta</taxon>
        <taxon>core chlorophytes</taxon>
        <taxon>Trebouxiophyceae</taxon>
        <taxon>Trebouxiophyceae incertae sedis</taxon>
        <taxon>Coccomyxaceae</taxon>
        <taxon>Coccomyxa</taxon>
    </lineage>
</organism>
<proteinExistence type="predicted"/>
<dbReference type="EMBL" id="JALJOT010000009">
    <property type="protein sequence ID" value="KAK9907692.1"/>
    <property type="molecule type" value="Genomic_DNA"/>
</dbReference>
<protein>
    <recommendedName>
        <fullName evidence="5">Trichohyalin-plectin-homology domain-containing protein</fullName>
    </recommendedName>
</protein>
<keyword evidence="4" id="KW-1185">Reference proteome</keyword>
<comment type="caution">
    <text evidence="3">The sequence shown here is derived from an EMBL/GenBank/DDBJ whole genome shotgun (WGS) entry which is preliminary data.</text>
</comment>
<reference evidence="3 4" key="1">
    <citation type="journal article" date="2024" name="Nat. Commun.">
        <title>Phylogenomics reveals the evolutionary origins of lichenization in chlorophyte algae.</title>
        <authorList>
            <person name="Puginier C."/>
            <person name="Libourel C."/>
            <person name="Otte J."/>
            <person name="Skaloud P."/>
            <person name="Haon M."/>
            <person name="Grisel S."/>
            <person name="Petersen M."/>
            <person name="Berrin J.G."/>
            <person name="Delaux P.M."/>
            <person name="Dal Grande F."/>
            <person name="Keller J."/>
        </authorList>
    </citation>
    <scope>NUCLEOTIDE SEQUENCE [LARGE SCALE GENOMIC DNA]</scope>
    <source>
        <strain evidence="3 4">SAG 216-7</strain>
    </source>
</reference>
<feature type="coiled-coil region" evidence="1">
    <location>
        <begin position="30"/>
        <end position="236"/>
    </location>
</feature>
<dbReference type="Proteomes" id="UP001491310">
    <property type="component" value="Unassembled WGS sequence"/>
</dbReference>
<evidence type="ECO:0000256" key="1">
    <source>
        <dbReference type="SAM" id="Coils"/>
    </source>
</evidence>
<evidence type="ECO:0000313" key="3">
    <source>
        <dbReference type="EMBL" id="KAK9907692.1"/>
    </source>
</evidence>
<feature type="compositionally biased region" description="Polar residues" evidence="2">
    <location>
        <begin position="300"/>
        <end position="313"/>
    </location>
</feature>
<evidence type="ECO:0000256" key="2">
    <source>
        <dbReference type="SAM" id="MobiDB-lite"/>
    </source>
</evidence>
<sequence>MFKNARGLDRILASASQQRLRQLRKVHQMQRQAEKQLALHRAQAEKEEKDRLRALAQEALSRKARAERQLQEALVEQRRKDAAAKAETLAEEQRLRLLEKERLAEANRVEAEQKRQAVEMQRKLEEIEREEERQEARRRAEADLRLKVDYYARKAEVTAVIRRRQLEEELQRKAQIEEARERAEIVVKQRLLVKAQREEEHAAELERKVKEKLARADIIEAQRQSIEREMQRARKDIATQEAWLKAGLERMQQTGRLEMSPELAELERDGLLKASSFDSTRLLLQFPSPLSLGAHRTPRSKGQSSAPVKSQQALFRTPRNASDAGLANSMRVPTISKNEGSYARNAAQRQQIQTFSGRARCNCASTCTGITAAARRLGLQSADACAVGTLCEPAAAKDASQ</sequence>